<protein>
    <submittedName>
        <fullName evidence="2">Uncharacterized protein</fullName>
    </submittedName>
</protein>
<evidence type="ECO:0000313" key="3">
    <source>
        <dbReference type="Proteomes" id="UP000215377"/>
    </source>
</evidence>
<accession>A0A225NKH3</accession>
<dbReference type="AlphaFoldDB" id="A0A225NKH3"/>
<dbReference type="EMBL" id="AQQR01000003">
    <property type="protein sequence ID" value="OWU74649.1"/>
    <property type="molecule type" value="Genomic_DNA"/>
</dbReference>
<evidence type="ECO:0000313" key="2">
    <source>
        <dbReference type="EMBL" id="OWU74649.1"/>
    </source>
</evidence>
<evidence type="ECO:0000256" key="1">
    <source>
        <dbReference type="SAM" id="SignalP"/>
    </source>
</evidence>
<feature type="chain" id="PRO_5013257106" evidence="1">
    <location>
        <begin position="25"/>
        <end position="136"/>
    </location>
</feature>
<proteinExistence type="predicted"/>
<sequence length="136" mass="14906">MKAWLRAAGMPLLLTLGATGPAAAVDFSRETWCEGEVVFPDDTGHAGIYEMKLWFHEGAYSVVARDLANGEVIEDSGQCDLTQERICKHVIPGDEASPEDAYAFMLQPMEGGRYLYKEIWLDGSQGRGLVTCYGAL</sequence>
<name>A0A225NKH3_9RHOB</name>
<feature type="signal peptide" evidence="1">
    <location>
        <begin position="1"/>
        <end position="24"/>
    </location>
</feature>
<comment type="caution">
    <text evidence="2">The sequence shown here is derived from an EMBL/GenBank/DDBJ whole genome shotgun (WGS) entry which is preliminary data.</text>
</comment>
<organism evidence="2 3">
    <name type="scientific">Marinibacterium profundimaris</name>
    <dbReference type="NCBI Taxonomy" id="1679460"/>
    <lineage>
        <taxon>Bacteria</taxon>
        <taxon>Pseudomonadati</taxon>
        <taxon>Pseudomonadota</taxon>
        <taxon>Alphaproteobacteria</taxon>
        <taxon>Rhodobacterales</taxon>
        <taxon>Paracoccaceae</taxon>
        <taxon>Marinibacterium</taxon>
    </lineage>
</organism>
<keyword evidence="3" id="KW-1185">Reference proteome</keyword>
<reference evidence="2 3" key="1">
    <citation type="submission" date="2013-04" db="EMBL/GenBank/DDBJ databases">
        <title>Oceanicola sp. 22II1-22F33 Genome Sequencing.</title>
        <authorList>
            <person name="Lai Q."/>
            <person name="Li G."/>
            <person name="Shao Z."/>
        </authorList>
    </citation>
    <scope>NUCLEOTIDE SEQUENCE [LARGE SCALE GENOMIC DNA]</scope>
    <source>
        <strain evidence="2 3">22II1-22F33</strain>
    </source>
</reference>
<gene>
    <name evidence="2" type="ORF">ATO3_08440</name>
</gene>
<dbReference type="OrthoDB" id="7859776at2"/>
<dbReference type="Proteomes" id="UP000215377">
    <property type="component" value="Unassembled WGS sequence"/>
</dbReference>
<keyword evidence="1" id="KW-0732">Signal</keyword>
<dbReference type="RefSeq" id="WP_088649419.1">
    <property type="nucleotide sequence ID" value="NZ_AQQR01000003.1"/>
</dbReference>